<evidence type="ECO:0000313" key="2">
    <source>
        <dbReference type="EMBL" id="CUI15479.1"/>
    </source>
</evidence>
<dbReference type="PANTHER" id="PTHR37028:SF4">
    <property type="entry name" value="ALMS MOTIF DOMAIN-CONTAINING PROTEIN"/>
    <property type="match status" value="1"/>
</dbReference>
<feature type="compositionally biased region" description="Low complexity" evidence="1">
    <location>
        <begin position="29"/>
        <end position="40"/>
    </location>
</feature>
<feature type="region of interest" description="Disordered" evidence="1">
    <location>
        <begin position="565"/>
        <end position="588"/>
    </location>
</feature>
<gene>
    <name evidence="2" type="ORF">BSAL_44215</name>
</gene>
<reference evidence="3" key="1">
    <citation type="submission" date="2015-09" db="EMBL/GenBank/DDBJ databases">
        <authorList>
            <consortium name="Pathogen Informatics"/>
        </authorList>
    </citation>
    <scope>NUCLEOTIDE SEQUENCE [LARGE SCALE GENOMIC DNA]</scope>
    <source>
        <strain evidence="3">Lake Konstanz</strain>
    </source>
</reference>
<organism evidence="2 3">
    <name type="scientific">Bodo saltans</name>
    <name type="common">Flagellated protozoan</name>
    <dbReference type="NCBI Taxonomy" id="75058"/>
    <lineage>
        <taxon>Eukaryota</taxon>
        <taxon>Discoba</taxon>
        <taxon>Euglenozoa</taxon>
        <taxon>Kinetoplastea</taxon>
        <taxon>Metakinetoplastina</taxon>
        <taxon>Eubodonida</taxon>
        <taxon>Bodonidae</taxon>
        <taxon>Bodo</taxon>
    </lineage>
</organism>
<dbReference type="PANTHER" id="PTHR37028">
    <property type="entry name" value="UNNAMED PRODUCT-RELATED"/>
    <property type="match status" value="1"/>
</dbReference>
<feature type="region of interest" description="Disordered" evidence="1">
    <location>
        <begin position="461"/>
        <end position="497"/>
    </location>
</feature>
<evidence type="ECO:0000256" key="1">
    <source>
        <dbReference type="SAM" id="MobiDB-lite"/>
    </source>
</evidence>
<evidence type="ECO:0000313" key="3">
    <source>
        <dbReference type="Proteomes" id="UP000051952"/>
    </source>
</evidence>
<feature type="compositionally biased region" description="Polar residues" evidence="1">
    <location>
        <begin position="399"/>
        <end position="413"/>
    </location>
</feature>
<dbReference type="AlphaFoldDB" id="A0A0S4KIM2"/>
<protein>
    <submittedName>
        <fullName evidence="2">Uncharacterized protein</fullName>
    </submittedName>
</protein>
<feature type="compositionally biased region" description="Basic and acidic residues" evidence="1">
    <location>
        <begin position="681"/>
        <end position="690"/>
    </location>
</feature>
<name>A0A0S4KIM2_BODSA</name>
<dbReference type="Proteomes" id="UP000051952">
    <property type="component" value="Unassembled WGS sequence"/>
</dbReference>
<dbReference type="EMBL" id="CYKH01002183">
    <property type="protein sequence ID" value="CUI15479.1"/>
    <property type="molecule type" value="Genomic_DNA"/>
</dbReference>
<feature type="compositionally biased region" description="Polar residues" evidence="1">
    <location>
        <begin position="41"/>
        <end position="61"/>
    </location>
</feature>
<feature type="region of interest" description="Disordered" evidence="1">
    <location>
        <begin position="1"/>
        <end position="61"/>
    </location>
</feature>
<feature type="region of interest" description="Disordered" evidence="1">
    <location>
        <begin position="106"/>
        <end position="145"/>
    </location>
</feature>
<sequence>MQQRRKLQTSETDSSLNRDADVGAPNRRQQQQQPTTTQQQNVASGSSVLVSPPTASRNTSYPSLIDTSAISAQNMSTASARSTPPVERLLKWSEKREEALQRIREEEEKKKYAESTFRPNLAKARSASSSSVSSGGGGDAYYTHEQLHRSSRATITTTDANIKRTEVSVTERLLMQGQLSDLRKDFLRDTRNREIETQHPFQPVVLPFNSFRDPTAILQTTEAWDHKRGAIVKEEAPMDPECTFRPAINPPPPKRSNSSAAHTAAALSERSNNITTVSSIQHDRRSFVEDGSFQGTVLSAVTSHSAKNVSQRSHQGETSARQRHSGELLREQLLVQRIRAACHSRGLHHGPHHSFTAFIASMCETTTLAPVNTTFQSSAFHSLRERQRREQQERDHHVPQQNQQKSTADAQPSRNERTAKANQVAAKITKRQQEKDSEVLRDLSPIHRFVVTSDEGVDEVSIGELGSGSESNRSRSGSSLRFEVEQDEESEFARTGSSTGMVILSEATPRQNTANTAVGLIPFDGFLLRQEQAYRAKQRRLEQLIRQTAPPLKPNICEHSRQLASVATKASTQKSNGDGSTTRTDQHRAKSFAVRSDELTFRPVITSVASNCPPRGFDDMHLDSHRRHEKLAQSAQKNDAEKMNECTFQPFTNRQRNTKVESTLNPRNFNLYQEQLARQRQQQDERRTTQERNAAMEEFSSCTFKPRVNRTPSYISRMTSSVSALREAAER</sequence>
<keyword evidence="3" id="KW-1185">Reference proteome</keyword>
<feature type="compositionally biased region" description="Basic and acidic residues" evidence="1">
    <location>
        <begin position="382"/>
        <end position="398"/>
    </location>
</feature>
<feature type="region of interest" description="Disordered" evidence="1">
    <location>
        <begin position="677"/>
        <end position="698"/>
    </location>
</feature>
<feature type="compositionally biased region" description="Polar residues" evidence="1">
    <location>
        <begin position="565"/>
        <end position="583"/>
    </location>
</feature>
<dbReference type="VEuPathDB" id="TriTrypDB:BSAL_44215"/>
<proteinExistence type="predicted"/>
<feature type="region of interest" description="Disordered" evidence="1">
    <location>
        <begin position="304"/>
        <end position="325"/>
    </location>
</feature>
<feature type="region of interest" description="Disordered" evidence="1">
    <location>
        <begin position="381"/>
        <end position="439"/>
    </location>
</feature>
<accession>A0A0S4KIM2</accession>
<feature type="compositionally biased region" description="Low complexity" evidence="1">
    <location>
        <begin position="463"/>
        <end position="481"/>
    </location>
</feature>
<feature type="compositionally biased region" description="Polar residues" evidence="1">
    <location>
        <begin position="304"/>
        <end position="319"/>
    </location>
</feature>